<accession>A0A1H9Y1A0</accession>
<evidence type="ECO:0000256" key="12">
    <source>
        <dbReference type="HAMAP-Rule" id="MF_00111"/>
    </source>
</evidence>
<comment type="similarity">
    <text evidence="10 12">Belongs to the EPSP synthase family. MurA subfamily.</text>
</comment>
<dbReference type="InterPro" id="IPR013792">
    <property type="entry name" value="RNA3'P_cycl/enolpyr_Trfase_a/b"/>
</dbReference>
<evidence type="ECO:0000256" key="3">
    <source>
        <dbReference type="ARBA" id="ARBA00022490"/>
    </source>
</evidence>
<dbReference type="Proteomes" id="UP000199800">
    <property type="component" value="Unassembled WGS sequence"/>
</dbReference>
<comment type="function">
    <text evidence="12">Cell wall formation. Adds enolpyruvyl to UDP-N-acetylglucosamine.</text>
</comment>
<dbReference type="HAMAP" id="MF_00111">
    <property type="entry name" value="MurA"/>
    <property type="match status" value="1"/>
</dbReference>
<comment type="pathway">
    <text evidence="2 12">Cell wall biogenesis; peptidoglycan biosynthesis.</text>
</comment>
<dbReference type="CDD" id="cd01555">
    <property type="entry name" value="UdpNAET"/>
    <property type="match status" value="1"/>
</dbReference>
<dbReference type="EMBL" id="FOHN01000001">
    <property type="protein sequence ID" value="SES62458.1"/>
    <property type="molecule type" value="Genomic_DNA"/>
</dbReference>
<keyword evidence="5 12" id="KW-0808">Transferase</keyword>
<evidence type="ECO:0000313" key="15">
    <source>
        <dbReference type="Proteomes" id="UP000199800"/>
    </source>
</evidence>
<comment type="subcellular location">
    <subcellularLocation>
        <location evidence="1 12">Cytoplasm</location>
    </subcellularLocation>
</comment>
<comment type="caution">
    <text evidence="12">Lacks conserved residue(s) required for the propagation of feature annotation.</text>
</comment>
<evidence type="ECO:0000256" key="10">
    <source>
        <dbReference type="ARBA" id="ARBA00038367"/>
    </source>
</evidence>
<dbReference type="Pfam" id="PF00275">
    <property type="entry name" value="EPSP_synthase"/>
    <property type="match status" value="1"/>
</dbReference>
<keyword evidence="9 12" id="KW-0961">Cell wall biogenesis/degradation</keyword>
<dbReference type="Gene3D" id="3.65.10.10">
    <property type="entry name" value="Enolpyruvate transferase domain"/>
    <property type="match status" value="2"/>
</dbReference>
<feature type="binding site" evidence="12">
    <location>
        <begin position="22"/>
        <end position="23"/>
    </location>
    <ligand>
        <name>phosphoenolpyruvate</name>
        <dbReference type="ChEBI" id="CHEBI:58702"/>
    </ligand>
</feature>
<dbReference type="OrthoDB" id="9803760at2"/>
<dbReference type="GO" id="GO:0019277">
    <property type="term" value="P:UDP-N-acetylgalactosamine biosynthetic process"/>
    <property type="evidence" value="ECO:0007669"/>
    <property type="project" value="InterPro"/>
</dbReference>
<dbReference type="PANTHER" id="PTHR43783">
    <property type="entry name" value="UDP-N-ACETYLGLUCOSAMINE 1-CARBOXYVINYLTRANSFERASE"/>
    <property type="match status" value="1"/>
</dbReference>
<protein>
    <recommendedName>
        <fullName evidence="12">UDP-N-acetylglucosamine 1-carboxyvinyltransferase</fullName>
        <ecNumber evidence="12">2.5.1.7</ecNumber>
    </recommendedName>
    <alternativeName>
        <fullName evidence="12">Enoylpyruvate transferase</fullName>
    </alternativeName>
    <alternativeName>
        <fullName evidence="12">UDP-N-acetylglucosamine enolpyruvyl transferase</fullName>
        <shortName evidence="12">EPT</shortName>
    </alternativeName>
</protein>
<reference evidence="14 15" key="1">
    <citation type="submission" date="2016-10" db="EMBL/GenBank/DDBJ databases">
        <authorList>
            <person name="de Groot N.N."/>
        </authorList>
    </citation>
    <scope>NUCLEOTIDE SEQUENCE [LARGE SCALE GENOMIC DNA]</scope>
    <source>
        <strain evidence="14 15">DSM 1801</strain>
    </source>
</reference>
<keyword evidence="15" id="KW-1185">Reference proteome</keyword>
<evidence type="ECO:0000256" key="7">
    <source>
        <dbReference type="ARBA" id="ARBA00022984"/>
    </source>
</evidence>
<evidence type="ECO:0000256" key="9">
    <source>
        <dbReference type="ARBA" id="ARBA00023316"/>
    </source>
</evidence>
<feature type="modified residue" description="2-(S-cysteinyl)pyruvic acid O-phosphothioketal" evidence="12">
    <location>
        <position position="116"/>
    </location>
</feature>
<keyword evidence="6 12" id="KW-0133">Cell shape</keyword>
<evidence type="ECO:0000256" key="11">
    <source>
        <dbReference type="ARBA" id="ARBA00047527"/>
    </source>
</evidence>
<evidence type="ECO:0000256" key="6">
    <source>
        <dbReference type="ARBA" id="ARBA00022960"/>
    </source>
</evidence>
<dbReference type="InterPro" id="IPR036968">
    <property type="entry name" value="Enolpyruvate_Tfrase_sf"/>
</dbReference>
<dbReference type="PANTHER" id="PTHR43783:SF1">
    <property type="entry name" value="UDP-N-ACETYLGLUCOSAMINE 1-CARBOXYVINYLTRANSFERASE"/>
    <property type="match status" value="1"/>
</dbReference>
<sequence>MAVLKIKGGKKLSGEVNVQGSKNAILPMLAACILCKDFVRIRHCPKISDVYAMIHLLETLGCDVTWEDDAVVVDARTIQSAKLVEQQARVMRSSIILAGAMLGREGKIEISYPGGCSIGTRPINLHLKAFRKMNVQITETEENMICTTSRLTGEDIELDFPSVGATENVILAAVLADGMTTLRNAAREPEIVELCKFLRKMGASITGEGSERIVIKGVTSLHGADYQVMCDRIVLGTYIAAIAGAGGEADIKVNCVSQLGEVCKVYEQMGVTIEKTDSGLYVQSPGKLNKVDLIRTRPYPGFPTDMQSQTMAVLTKAQGTSIIIENLFEGRYKTVSELRKMGASITVEGRAAIIKGVKALTGANVEAKDLRGGAALIIAGCMAEGCTTIADIQYIERGYENIVDCYKKLNVNITLA</sequence>
<dbReference type="RefSeq" id="WP_092474768.1">
    <property type="nucleotide sequence ID" value="NZ_FOHN01000001.1"/>
</dbReference>
<dbReference type="GO" id="GO:0051301">
    <property type="term" value="P:cell division"/>
    <property type="evidence" value="ECO:0007669"/>
    <property type="project" value="UniProtKB-KW"/>
</dbReference>
<dbReference type="InterPro" id="IPR001986">
    <property type="entry name" value="Enolpyruvate_Tfrase_dom"/>
</dbReference>
<keyword evidence="8 12" id="KW-0131">Cell cycle</keyword>
<evidence type="ECO:0000256" key="1">
    <source>
        <dbReference type="ARBA" id="ARBA00004496"/>
    </source>
</evidence>
<name>A0A1H9Y1A0_9FIRM</name>
<dbReference type="SUPFAM" id="SSF55205">
    <property type="entry name" value="EPT/RTPC-like"/>
    <property type="match status" value="1"/>
</dbReference>
<feature type="binding site" evidence="12">
    <location>
        <position position="327"/>
    </location>
    <ligand>
        <name>UDP-N-acetyl-alpha-D-glucosamine</name>
        <dbReference type="ChEBI" id="CHEBI:57705"/>
    </ligand>
</feature>
<dbReference type="InterPro" id="IPR050068">
    <property type="entry name" value="MurA_subfamily"/>
</dbReference>
<dbReference type="GO" id="GO:0008360">
    <property type="term" value="P:regulation of cell shape"/>
    <property type="evidence" value="ECO:0007669"/>
    <property type="project" value="UniProtKB-KW"/>
</dbReference>
<dbReference type="InterPro" id="IPR005750">
    <property type="entry name" value="UDP_GlcNAc_COvinyl_MurA"/>
</dbReference>
<dbReference type="STRING" id="29364.SAMN04487772_10156"/>
<dbReference type="AlphaFoldDB" id="A0A1H9Y1A0"/>
<evidence type="ECO:0000313" key="14">
    <source>
        <dbReference type="EMBL" id="SES62458.1"/>
    </source>
</evidence>
<evidence type="ECO:0000259" key="13">
    <source>
        <dbReference type="Pfam" id="PF00275"/>
    </source>
</evidence>
<organism evidence="14 15">
    <name type="scientific">[Clostridium] polysaccharolyticum</name>
    <dbReference type="NCBI Taxonomy" id="29364"/>
    <lineage>
        <taxon>Bacteria</taxon>
        <taxon>Bacillati</taxon>
        <taxon>Bacillota</taxon>
        <taxon>Clostridia</taxon>
        <taxon>Lachnospirales</taxon>
        <taxon>Lachnospiraceae</taxon>
    </lineage>
</organism>
<keyword evidence="4 12" id="KW-0132">Cell division</keyword>
<evidence type="ECO:0000256" key="4">
    <source>
        <dbReference type="ARBA" id="ARBA00022618"/>
    </source>
</evidence>
<feature type="binding site" evidence="12">
    <location>
        <position position="305"/>
    </location>
    <ligand>
        <name>UDP-N-acetyl-alpha-D-glucosamine</name>
        <dbReference type="ChEBI" id="CHEBI:57705"/>
    </ligand>
</feature>
<feature type="domain" description="Enolpyruvate transferase" evidence="13">
    <location>
        <begin position="7"/>
        <end position="404"/>
    </location>
</feature>
<evidence type="ECO:0000256" key="8">
    <source>
        <dbReference type="ARBA" id="ARBA00023306"/>
    </source>
</evidence>
<dbReference type="GO" id="GO:0005737">
    <property type="term" value="C:cytoplasm"/>
    <property type="evidence" value="ECO:0007669"/>
    <property type="project" value="UniProtKB-SubCell"/>
</dbReference>
<dbReference type="UniPathway" id="UPA00219"/>
<gene>
    <name evidence="12" type="primary">murA</name>
    <name evidence="14" type="ORF">SAMN04487772_10156</name>
</gene>
<dbReference type="GO" id="GO:0008760">
    <property type="term" value="F:UDP-N-acetylglucosamine 1-carboxyvinyltransferase activity"/>
    <property type="evidence" value="ECO:0007669"/>
    <property type="project" value="UniProtKB-UniRule"/>
</dbReference>
<dbReference type="EC" id="2.5.1.7" evidence="12"/>
<feature type="binding site" evidence="12">
    <location>
        <position position="92"/>
    </location>
    <ligand>
        <name>UDP-N-acetyl-alpha-D-glucosamine</name>
        <dbReference type="ChEBI" id="CHEBI:57705"/>
    </ligand>
</feature>
<dbReference type="NCBIfam" id="TIGR01072">
    <property type="entry name" value="murA"/>
    <property type="match status" value="1"/>
</dbReference>
<dbReference type="GO" id="GO:0071555">
    <property type="term" value="P:cell wall organization"/>
    <property type="evidence" value="ECO:0007669"/>
    <property type="project" value="UniProtKB-KW"/>
</dbReference>
<dbReference type="NCBIfam" id="NF006873">
    <property type="entry name" value="PRK09369.1"/>
    <property type="match status" value="1"/>
</dbReference>
<keyword evidence="7 12" id="KW-0573">Peptidoglycan synthesis</keyword>
<comment type="catalytic activity">
    <reaction evidence="11 12">
        <text>phosphoenolpyruvate + UDP-N-acetyl-alpha-D-glucosamine = UDP-N-acetyl-3-O-(1-carboxyvinyl)-alpha-D-glucosamine + phosphate</text>
        <dbReference type="Rhea" id="RHEA:18681"/>
        <dbReference type="ChEBI" id="CHEBI:43474"/>
        <dbReference type="ChEBI" id="CHEBI:57705"/>
        <dbReference type="ChEBI" id="CHEBI:58702"/>
        <dbReference type="ChEBI" id="CHEBI:68483"/>
        <dbReference type="EC" id="2.5.1.7"/>
    </reaction>
</comment>
<proteinExistence type="inferred from homology"/>
<evidence type="ECO:0000256" key="5">
    <source>
        <dbReference type="ARBA" id="ARBA00022679"/>
    </source>
</evidence>
<feature type="active site" description="Proton donor" evidence="12">
    <location>
        <position position="116"/>
    </location>
</feature>
<evidence type="ECO:0000256" key="2">
    <source>
        <dbReference type="ARBA" id="ARBA00004752"/>
    </source>
</evidence>
<dbReference type="GO" id="GO:0009252">
    <property type="term" value="P:peptidoglycan biosynthetic process"/>
    <property type="evidence" value="ECO:0007669"/>
    <property type="project" value="UniProtKB-UniRule"/>
</dbReference>
<keyword evidence="12" id="KW-0670">Pyruvate</keyword>
<keyword evidence="3 12" id="KW-0963">Cytoplasm</keyword>